<sequence length="476" mass="53447">MSSISAPTTDSSGSEFHYTQLNSPLWSRIIPPYLVTPCLDDPKMLTLNPPTSGLLPRCDYPTSKWDSIHNQVSCASSPLKNKCVADSSLFCLQQWHYEGPLTPFCPILHYFTRLKESETGLHSKSLHELIELSQKYYDDVALPKLVTDFGSLELSPVDDRTLTDFMHTRGLRMRSLGQVVKLSDKLSHVQSLCTHEMIVRAFKHILQAVISAAEKPEKMAAAIAVALNLMLGVPESEQPDGVNSIVWRWLEEFLKKRYEWNLSKSNYEDMRKFAILRGLCRKVGIELVPRDFDMKSAHPFQKEDIVALVPIHKQAACSSADGRQLLESSKTALDKGKLEETVNYGTKAIAKLVAVCGPYHRMTAGAYSLLAVGLYHTRDFNQLNCAEKTFRGSCGKKSRLLWEKKPIGTNPDDEEEVSEEEVEEEVSEEEGILITKDPDSSSSNSGDDDGEPKGLRPFKCNMPNCKDEHYHSPYAM</sequence>
<organism evidence="3 4">
    <name type="scientific">Castilleja foliolosa</name>
    <dbReference type="NCBI Taxonomy" id="1961234"/>
    <lineage>
        <taxon>Eukaryota</taxon>
        <taxon>Viridiplantae</taxon>
        <taxon>Streptophyta</taxon>
        <taxon>Embryophyta</taxon>
        <taxon>Tracheophyta</taxon>
        <taxon>Spermatophyta</taxon>
        <taxon>Magnoliopsida</taxon>
        <taxon>eudicotyledons</taxon>
        <taxon>Gunneridae</taxon>
        <taxon>Pentapetalae</taxon>
        <taxon>asterids</taxon>
        <taxon>lamiids</taxon>
        <taxon>Lamiales</taxon>
        <taxon>Orobanchaceae</taxon>
        <taxon>Pedicularideae</taxon>
        <taxon>Castillejinae</taxon>
        <taxon>Castilleja</taxon>
    </lineage>
</organism>
<reference evidence="4" key="1">
    <citation type="journal article" date="2024" name="IScience">
        <title>Strigolactones Initiate the Formation of Haustorium-like Structures in Castilleja.</title>
        <authorList>
            <person name="Buerger M."/>
            <person name="Peterson D."/>
            <person name="Chory J."/>
        </authorList>
    </citation>
    <scope>NUCLEOTIDE SEQUENCE [LARGE SCALE GENOMIC DNA]</scope>
</reference>
<dbReference type="InterPro" id="IPR033646">
    <property type="entry name" value="CLU-central"/>
</dbReference>
<dbReference type="InterPro" id="IPR027523">
    <property type="entry name" value="CLU_prot"/>
</dbReference>
<gene>
    <name evidence="3" type="primary">REC1</name>
    <name evidence="3" type="ORF">CASFOL_033866</name>
</gene>
<dbReference type="Pfam" id="PF12807">
    <property type="entry name" value="eIF3_p135"/>
    <property type="match status" value="2"/>
</dbReference>
<evidence type="ECO:0000313" key="4">
    <source>
        <dbReference type="Proteomes" id="UP001632038"/>
    </source>
</evidence>
<comment type="caution">
    <text evidence="3">The sequence shown here is derived from an EMBL/GenBank/DDBJ whole genome shotgun (WGS) entry which is preliminary data.</text>
</comment>
<name>A0ABD3BY66_9LAMI</name>
<evidence type="ECO:0000313" key="3">
    <source>
        <dbReference type="EMBL" id="KAL3622455.1"/>
    </source>
</evidence>
<feature type="region of interest" description="Disordered" evidence="1">
    <location>
        <begin position="405"/>
        <end position="466"/>
    </location>
</feature>
<keyword evidence="4" id="KW-1185">Reference proteome</keyword>
<protein>
    <submittedName>
        <fullName evidence="3">Protein REDUCED CHLOROPLAST COVERAGE 1</fullName>
    </submittedName>
</protein>
<evidence type="ECO:0000256" key="1">
    <source>
        <dbReference type="SAM" id="MobiDB-lite"/>
    </source>
</evidence>
<dbReference type="Proteomes" id="UP001632038">
    <property type="component" value="Unassembled WGS sequence"/>
</dbReference>
<dbReference type="PANTHER" id="PTHR12601:SF17">
    <property type="entry name" value="PROTEIN REDUCED CHLOROPLAST COVERAGE 1"/>
    <property type="match status" value="1"/>
</dbReference>
<proteinExistence type="predicted"/>
<feature type="domain" description="CLU central" evidence="2">
    <location>
        <begin position="154"/>
        <end position="240"/>
    </location>
</feature>
<feature type="domain" description="CLU central" evidence="2">
    <location>
        <begin position="246"/>
        <end position="293"/>
    </location>
</feature>
<dbReference type="AlphaFoldDB" id="A0ABD3BY66"/>
<accession>A0ABD3BY66</accession>
<dbReference type="EMBL" id="JAVIJP010000060">
    <property type="protein sequence ID" value="KAL3622455.1"/>
    <property type="molecule type" value="Genomic_DNA"/>
</dbReference>
<dbReference type="CDD" id="cd15466">
    <property type="entry name" value="CLU-central"/>
    <property type="match status" value="1"/>
</dbReference>
<feature type="compositionally biased region" description="Acidic residues" evidence="1">
    <location>
        <begin position="411"/>
        <end position="431"/>
    </location>
</feature>
<dbReference type="PANTHER" id="PTHR12601">
    <property type="entry name" value="EUKARYOTIC TRANSLATION INITIATION FACTOR 3 SUBUNIT EIF-3"/>
    <property type="match status" value="1"/>
</dbReference>
<evidence type="ECO:0000259" key="2">
    <source>
        <dbReference type="Pfam" id="PF12807"/>
    </source>
</evidence>